<keyword evidence="4" id="KW-1185">Reference proteome</keyword>
<dbReference type="EMBL" id="RQTK01000400">
    <property type="protein sequence ID" value="RUS80304.1"/>
    <property type="molecule type" value="Genomic_DNA"/>
</dbReference>
<dbReference type="AlphaFoldDB" id="A0A3S0ZQA5"/>
<feature type="region of interest" description="Disordered" evidence="1">
    <location>
        <begin position="29"/>
        <end position="85"/>
    </location>
</feature>
<proteinExistence type="predicted"/>
<feature type="compositionally biased region" description="Acidic residues" evidence="1">
    <location>
        <begin position="117"/>
        <end position="137"/>
    </location>
</feature>
<keyword evidence="2" id="KW-0732">Signal</keyword>
<feature type="signal peptide" evidence="2">
    <location>
        <begin position="1"/>
        <end position="21"/>
    </location>
</feature>
<dbReference type="OrthoDB" id="6054663at2759"/>
<name>A0A3S0ZQA5_ELYCH</name>
<evidence type="ECO:0000256" key="2">
    <source>
        <dbReference type="SAM" id="SignalP"/>
    </source>
</evidence>
<evidence type="ECO:0000256" key="1">
    <source>
        <dbReference type="SAM" id="MobiDB-lite"/>
    </source>
</evidence>
<feature type="chain" id="PRO_5018773627" evidence="2">
    <location>
        <begin position="22"/>
        <end position="425"/>
    </location>
</feature>
<dbReference type="Proteomes" id="UP000271974">
    <property type="component" value="Unassembled WGS sequence"/>
</dbReference>
<sequence length="425" mass="48265">MLTRWVFSLVLVVALSDLGTAGDVALKETMNSPSNLPAASQMSAGKRSKRDSSPADYFQAPAEDGGNAESLSSTQTGPGTVLTDPEVTGMFGYPAALQGLYDAARAEAYQLGRDGDESGDDDDVVGDDDNEDGDDELPLYYAAYGNPDDEYEEDDSGLDKRGSRLFVGKRPRLFVGKRSQLSDDKRRLFVGKRRLFVGKRRLFVGKRLQDKRRLFVGKRRMFVGKRQEPSADKRRMFVGKRQRLFVGKRQRLFVGKRQRLFVGKRDWQANVERRLQELLQERGALRSDFSKRFREIVGDRYTFLANKRPQRMFVGKRGDTSQMMPEAGDMVGKRTRMFVGKRQQELVDNADAQDPMEFQEDAKRSRMFVGKRTMPADYDSVMDKRHRYFVGKRAEEEKSAGGDDGDASAVKDESLKRSRMFVGRR</sequence>
<feature type="region of interest" description="Disordered" evidence="1">
    <location>
        <begin position="112"/>
        <end position="139"/>
    </location>
</feature>
<feature type="compositionally biased region" description="Polar residues" evidence="1">
    <location>
        <begin position="69"/>
        <end position="78"/>
    </location>
</feature>
<organism evidence="3 4">
    <name type="scientific">Elysia chlorotica</name>
    <name type="common">Eastern emerald elysia</name>
    <name type="synonym">Sea slug</name>
    <dbReference type="NCBI Taxonomy" id="188477"/>
    <lineage>
        <taxon>Eukaryota</taxon>
        <taxon>Metazoa</taxon>
        <taxon>Spiralia</taxon>
        <taxon>Lophotrochozoa</taxon>
        <taxon>Mollusca</taxon>
        <taxon>Gastropoda</taxon>
        <taxon>Heterobranchia</taxon>
        <taxon>Euthyneura</taxon>
        <taxon>Panpulmonata</taxon>
        <taxon>Sacoglossa</taxon>
        <taxon>Placobranchoidea</taxon>
        <taxon>Plakobranchidae</taxon>
        <taxon>Elysia</taxon>
    </lineage>
</organism>
<comment type="caution">
    <text evidence="3">The sequence shown here is derived from an EMBL/GenBank/DDBJ whole genome shotgun (WGS) entry which is preliminary data.</text>
</comment>
<gene>
    <name evidence="3" type="ORF">EGW08_011942</name>
</gene>
<feature type="region of interest" description="Disordered" evidence="1">
    <location>
        <begin position="393"/>
        <end position="425"/>
    </location>
</feature>
<protein>
    <submittedName>
        <fullName evidence="3">Uncharacterized protein</fullName>
    </submittedName>
</protein>
<accession>A0A3S0ZQA5</accession>
<evidence type="ECO:0000313" key="3">
    <source>
        <dbReference type="EMBL" id="RUS80304.1"/>
    </source>
</evidence>
<reference evidence="3 4" key="1">
    <citation type="submission" date="2019-01" db="EMBL/GenBank/DDBJ databases">
        <title>A draft genome assembly of the solar-powered sea slug Elysia chlorotica.</title>
        <authorList>
            <person name="Cai H."/>
            <person name="Li Q."/>
            <person name="Fang X."/>
            <person name="Li J."/>
            <person name="Curtis N.E."/>
            <person name="Altenburger A."/>
            <person name="Shibata T."/>
            <person name="Feng M."/>
            <person name="Maeda T."/>
            <person name="Schwartz J.A."/>
            <person name="Shigenobu S."/>
            <person name="Lundholm N."/>
            <person name="Nishiyama T."/>
            <person name="Yang H."/>
            <person name="Hasebe M."/>
            <person name="Li S."/>
            <person name="Pierce S.K."/>
            <person name="Wang J."/>
        </authorList>
    </citation>
    <scope>NUCLEOTIDE SEQUENCE [LARGE SCALE GENOMIC DNA]</scope>
    <source>
        <strain evidence="3">EC2010</strain>
        <tissue evidence="3">Whole organism of an adult</tissue>
    </source>
</reference>
<evidence type="ECO:0000313" key="4">
    <source>
        <dbReference type="Proteomes" id="UP000271974"/>
    </source>
</evidence>
<feature type="compositionally biased region" description="Polar residues" evidence="1">
    <location>
        <begin position="29"/>
        <end position="43"/>
    </location>
</feature>